<sequence>MPVKKIAPVITVFCYHPRFHEFYVAADLKFYYNRHTGSFEMDHHPHSDPFPVPVELHNTADAGILQFDTVYRGQQTTYELTALHPWDIVIFNLIREISHTDFTFHDDDKDKIELIFEEGDLSKIYFYKHEDDQLIDSLRIVRYEGSLHLVRQRPFTRIPLKGLQLEGNQLLAHTATEIIPYTLHTQPFILGIMKQLLENIQLSSV</sequence>
<keyword evidence="2" id="KW-1185">Reference proteome</keyword>
<dbReference type="OrthoDB" id="88038at563835"/>
<dbReference type="EMBL" id="RIAR02000001">
    <property type="protein sequence ID" value="NSL90402.1"/>
    <property type="molecule type" value="Genomic_DNA"/>
</dbReference>
<dbReference type="Proteomes" id="UP000281028">
    <property type="component" value="Unassembled WGS sequence"/>
</dbReference>
<gene>
    <name evidence="1" type="ORF">ECE50_026505</name>
</gene>
<protein>
    <submittedName>
        <fullName evidence="1">Uncharacterized protein</fullName>
    </submittedName>
</protein>
<evidence type="ECO:0000313" key="2">
    <source>
        <dbReference type="Proteomes" id="UP000281028"/>
    </source>
</evidence>
<name>A0A3S1BJ31_9BACT</name>
<dbReference type="AlphaFoldDB" id="A0A3S1BJ31"/>
<proteinExistence type="predicted"/>
<evidence type="ECO:0000313" key="1">
    <source>
        <dbReference type="EMBL" id="NSL90402.1"/>
    </source>
</evidence>
<reference evidence="1" key="1">
    <citation type="submission" date="2020-05" db="EMBL/GenBank/DDBJ databases">
        <title>Chitinophaga laudate sp. nov., isolated from a tropical peat swamp.</title>
        <authorList>
            <person name="Goh C.B.S."/>
            <person name="Lee M.S."/>
            <person name="Parimannan S."/>
            <person name="Pasbakhsh P."/>
            <person name="Yule C.M."/>
            <person name="Rajandas H."/>
            <person name="Loke S."/>
            <person name="Croft L."/>
            <person name="Tan J.B.L."/>
        </authorList>
    </citation>
    <scope>NUCLEOTIDE SEQUENCE</scope>
    <source>
        <strain evidence="1">Mgbs1</strain>
    </source>
</reference>
<dbReference type="InterPro" id="IPR058497">
    <property type="entry name" value="DUF8184"/>
</dbReference>
<accession>A0A3S1BJ31</accession>
<comment type="caution">
    <text evidence="1">The sequence shown here is derived from an EMBL/GenBank/DDBJ whole genome shotgun (WGS) entry which is preliminary data.</text>
</comment>
<dbReference type="Pfam" id="PF26559">
    <property type="entry name" value="DUF8184"/>
    <property type="match status" value="1"/>
</dbReference>
<organism evidence="1 2">
    <name type="scientific">Chitinophaga solisilvae</name>
    <dbReference type="NCBI Taxonomy" id="1233460"/>
    <lineage>
        <taxon>Bacteria</taxon>
        <taxon>Pseudomonadati</taxon>
        <taxon>Bacteroidota</taxon>
        <taxon>Chitinophagia</taxon>
        <taxon>Chitinophagales</taxon>
        <taxon>Chitinophagaceae</taxon>
        <taxon>Chitinophaga</taxon>
    </lineage>
</organism>